<feature type="compositionally biased region" description="Polar residues" evidence="1">
    <location>
        <begin position="515"/>
        <end position="529"/>
    </location>
</feature>
<dbReference type="Proteomes" id="UP000245946">
    <property type="component" value="Unassembled WGS sequence"/>
</dbReference>
<feature type="region of interest" description="Disordered" evidence="1">
    <location>
        <begin position="416"/>
        <end position="530"/>
    </location>
</feature>
<sequence>MADTAAAASTSAAPAPPAVVTRRIHLSGLAPAIPDAALLARFAALQPAGLHRPSAPNAVGAVPAVAWLTLTAPPKDIDRALGALHGSVWKGSKIRCGNAKHDGAQGPLPHKPESEAVRVRREEKEARRLKKASREKGCERPVDEAQVKAGEWGWHLTPAQHLVRPLHMRPDHPLPKPSTPAPPLRTGAVRPTPPTRARRTTLDPRRYGAKHLAGAILGNKEGSREWRLEEPEEDDDASAPRWVDQDGAVEPVPKKRRATPPPMPAVRAALALPPAQPAAPKKQAAPELDEASASSFSDSEDSQSFLDAHEDDADSIPDALFSPRRDDSPLFDDAEAPGSPLFDDAEAPASPLFHPRSPSPEFVPQFPRYDPREDEEWSEGYNEDAAAAAAAASAAPALKGDDEAQRMKSILGQVMGGKVPFASGSRADETVLDSDDDSELEELLRSSRPGAKGKAPAPKKAAEPASASSHGSSATIVEAAPVAAQPAPSAQDVVSESDEDEEEDEENKAAEPQPAGTNAGPQAATTSIEELQVEQAAVELAAPVITAGQRRRDMLLQPAAAAQEASASRFAPVVRFDPGAAAEWDDEDEEMEEPEPQPQESAAQPQAHGEAGEQKSAVMTQKLTDMFKPQEEAAGFSLLGNLDDLELDFDMEFETSELPEEPVTAAAPSAPAPAPVPGAVPGFDPSTSLPFFFPSFTRDRGEREPMALLLDGVPPFGRTETAEQIHARWEERRGTLTQEWKRRHREAVKKKKRGIVGSRRAGDAMPSR</sequence>
<name>A0A316ZEM5_9BASI</name>
<dbReference type="GeneID" id="37269271"/>
<feature type="compositionally biased region" description="Acidic residues" evidence="1">
    <location>
        <begin position="430"/>
        <end position="441"/>
    </location>
</feature>
<proteinExistence type="predicted"/>
<feature type="compositionally biased region" description="Acidic residues" evidence="1">
    <location>
        <begin position="495"/>
        <end position="506"/>
    </location>
</feature>
<keyword evidence="3" id="KW-1185">Reference proteome</keyword>
<dbReference type="EMBL" id="KZ819286">
    <property type="protein sequence ID" value="PWO00218.1"/>
    <property type="molecule type" value="Genomic_DNA"/>
</dbReference>
<accession>A0A316ZEM5</accession>
<evidence type="ECO:0000313" key="3">
    <source>
        <dbReference type="Proteomes" id="UP000245946"/>
    </source>
</evidence>
<dbReference type="STRING" id="58919.A0A316ZEM5"/>
<feature type="compositionally biased region" description="Acidic residues" evidence="1">
    <location>
        <begin position="583"/>
        <end position="595"/>
    </location>
</feature>
<feature type="compositionally biased region" description="Low complexity" evidence="1">
    <location>
        <begin position="265"/>
        <end position="306"/>
    </location>
</feature>
<feature type="region of interest" description="Disordered" evidence="1">
    <location>
        <begin position="653"/>
        <end position="681"/>
    </location>
</feature>
<organism evidence="2 3">
    <name type="scientific">Tilletiopsis washingtonensis</name>
    <dbReference type="NCBI Taxonomy" id="58919"/>
    <lineage>
        <taxon>Eukaryota</taxon>
        <taxon>Fungi</taxon>
        <taxon>Dikarya</taxon>
        <taxon>Basidiomycota</taxon>
        <taxon>Ustilaginomycotina</taxon>
        <taxon>Exobasidiomycetes</taxon>
        <taxon>Entylomatales</taxon>
        <taxon>Entylomatales incertae sedis</taxon>
        <taxon>Tilletiopsis</taxon>
    </lineage>
</organism>
<reference evidence="2 3" key="1">
    <citation type="journal article" date="2018" name="Mol. Biol. Evol.">
        <title>Broad Genomic Sampling Reveals a Smut Pathogenic Ancestry of the Fungal Clade Ustilaginomycotina.</title>
        <authorList>
            <person name="Kijpornyongpan T."/>
            <person name="Mondo S.J."/>
            <person name="Barry K."/>
            <person name="Sandor L."/>
            <person name="Lee J."/>
            <person name="Lipzen A."/>
            <person name="Pangilinan J."/>
            <person name="LaButti K."/>
            <person name="Hainaut M."/>
            <person name="Henrissat B."/>
            <person name="Grigoriev I.V."/>
            <person name="Spatafora J.W."/>
            <person name="Aime M.C."/>
        </authorList>
    </citation>
    <scope>NUCLEOTIDE SEQUENCE [LARGE SCALE GENOMIC DNA]</scope>
    <source>
        <strain evidence="2 3">MCA 4186</strain>
    </source>
</reference>
<dbReference type="OrthoDB" id="21643at2759"/>
<feature type="compositionally biased region" description="Acidic residues" evidence="1">
    <location>
        <begin position="372"/>
        <end position="382"/>
    </location>
</feature>
<feature type="compositionally biased region" description="Low complexity" evidence="1">
    <location>
        <begin position="557"/>
        <end position="582"/>
    </location>
</feature>
<evidence type="ECO:0000313" key="2">
    <source>
        <dbReference type="EMBL" id="PWO00218.1"/>
    </source>
</evidence>
<gene>
    <name evidence="2" type="ORF">FA09DRAFT_328323</name>
</gene>
<dbReference type="AlphaFoldDB" id="A0A316ZEM5"/>
<feature type="compositionally biased region" description="Low complexity" evidence="1">
    <location>
        <begin position="446"/>
        <end position="469"/>
    </location>
</feature>
<feature type="compositionally biased region" description="Basic and acidic residues" evidence="1">
    <location>
        <begin position="110"/>
        <end position="142"/>
    </location>
</feature>
<feature type="region of interest" description="Disordered" evidence="1">
    <location>
        <begin position="167"/>
        <end position="402"/>
    </location>
</feature>
<feature type="compositionally biased region" description="Low complexity" evidence="1">
    <location>
        <begin position="598"/>
        <end position="607"/>
    </location>
</feature>
<feature type="region of interest" description="Disordered" evidence="1">
    <location>
        <begin position="100"/>
        <end position="142"/>
    </location>
</feature>
<feature type="region of interest" description="Disordered" evidence="1">
    <location>
        <begin position="744"/>
        <end position="768"/>
    </location>
</feature>
<evidence type="ECO:0000256" key="1">
    <source>
        <dbReference type="SAM" id="MobiDB-lite"/>
    </source>
</evidence>
<feature type="compositionally biased region" description="Basic residues" evidence="1">
    <location>
        <begin position="744"/>
        <end position="754"/>
    </location>
</feature>
<feature type="compositionally biased region" description="Low complexity" evidence="1">
    <location>
        <begin position="479"/>
        <end position="494"/>
    </location>
</feature>
<feature type="compositionally biased region" description="Low complexity" evidence="1">
    <location>
        <begin position="385"/>
        <end position="397"/>
    </location>
</feature>
<dbReference type="RefSeq" id="XP_025600496.1">
    <property type="nucleotide sequence ID" value="XM_025741727.1"/>
</dbReference>
<feature type="region of interest" description="Disordered" evidence="1">
    <location>
        <begin position="557"/>
        <end position="626"/>
    </location>
</feature>
<protein>
    <submittedName>
        <fullName evidence="2">Uncharacterized protein</fullName>
    </submittedName>
</protein>